<feature type="region of interest" description="Disordered" evidence="1">
    <location>
        <begin position="1"/>
        <end position="47"/>
    </location>
</feature>
<evidence type="ECO:0000313" key="3">
    <source>
        <dbReference type="Proteomes" id="UP001417504"/>
    </source>
</evidence>
<organism evidence="2 3">
    <name type="scientific">Stephania japonica</name>
    <dbReference type="NCBI Taxonomy" id="461633"/>
    <lineage>
        <taxon>Eukaryota</taxon>
        <taxon>Viridiplantae</taxon>
        <taxon>Streptophyta</taxon>
        <taxon>Embryophyta</taxon>
        <taxon>Tracheophyta</taxon>
        <taxon>Spermatophyta</taxon>
        <taxon>Magnoliopsida</taxon>
        <taxon>Ranunculales</taxon>
        <taxon>Menispermaceae</taxon>
        <taxon>Menispermoideae</taxon>
        <taxon>Cissampelideae</taxon>
        <taxon>Stephania</taxon>
    </lineage>
</organism>
<evidence type="ECO:0000313" key="2">
    <source>
        <dbReference type="EMBL" id="KAK9096401.1"/>
    </source>
</evidence>
<evidence type="ECO:0000256" key="1">
    <source>
        <dbReference type="SAM" id="MobiDB-lite"/>
    </source>
</evidence>
<dbReference type="EMBL" id="JBBNAE010000009">
    <property type="protein sequence ID" value="KAK9096401.1"/>
    <property type="molecule type" value="Genomic_DNA"/>
</dbReference>
<accession>A0AAP0ENB1</accession>
<dbReference type="AlphaFoldDB" id="A0AAP0ENB1"/>
<dbReference type="Proteomes" id="UP001417504">
    <property type="component" value="Unassembled WGS sequence"/>
</dbReference>
<gene>
    <name evidence="2" type="ORF">Sjap_021898</name>
</gene>
<comment type="caution">
    <text evidence="2">The sequence shown here is derived from an EMBL/GenBank/DDBJ whole genome shotgun (WGS) entry which is preliminary data.</text>
</comment>
<reference evidence="2 3" key="1">
    <citation type="submission" date="2024-01" db="EMBL/GenBank/DDBJ databases">
        <title>Genome assemblies of Stephania.</title>
        <authorList>
            <person name="Yang L."/>
        </authorList>
    </citation>
    <scope>NUCLEOTIDE SEQUENCE [LARGE SCALE GENOMIC DNA]</scope>
    <source>
        <strain evidence="2">QJT</strain>
        <tissue evidence="2">Leaf</tissue>
    </source>
</reference>
<name>A0AAP0ENB1_9MAGN</name>
<sequence length="156" mass="16715">MHISMSQEYKRSRGGEHKLPPRPRPPPPSVASTRRRGSPALARRSPPLWPAAVEEKVGMEGCEIYPSFGPMLATAPLTGLPSTRPLAIAPPAGVAVRLGGGVSHPSSIRDAPPRCPQLLFVVPLFADSLSPFLSPILGRHFSSPLCVVVKEARVYN</sequence>
<keyword evidence="3" id="KW-1185">Reference proteome</keyword>
<feature type="compositionally biased region" description="Basic and acidic residues" evidence="1">
    <location>
        <begin position="8"/>
        <end position="19"/>
    </location>
</feature>
<proteinExistence type="predicted"/>
<protein>
    <submittedName>
        <fullName evidence="2">Uncharacterized protein</fullName>
    </submittedName>
</protein>